<dbReference type="SUPFAM" id="SSF56672">
    <property type="entry name" value="DNA/RNA polymerases"/>
    <property type="match status" value="1"/>
</dbReference>
<dbReference type="Proteomes" id="UP000024635">
    <property type="component" value="Unassembled WGS sequence"/>
</dbReference>
<organism evidence="2 3">
    <name type="scientific">Ancylostoma ceylanicum</name>
    <dbReference type="NCBI Taxonomy" id="53326"/>
    <lineage>
        <taxon>Eukaryota</taxon>
        <taxon>Metazoa</taxon>
        <taxon>Ecdysozoa</taxon>
        <taxon>Nematoda</taxon>
        <taxon>Chromadorea</taxon>
        <taxon>Rhabditida</taxon>
        <taxon>Rhabditina</taxon>
        <taxon>Rhabditomorpha</taxon>
        <taxon>Strongyloidea</taxon>
        <taxon>Ancylostomatidae</taxon>
        <taxon>Ancylostomatinae</taxon>
        <taxon>Ancylostoma</taxon>
    </lineage>
</organism>
<gene>
    <name evidence="2" type="primary">Acey_s0732.g1913</name>
    <name evidence="2" type="ORF">Y032_0732g1913</name>
</gene>
<reference evidence="3" key="1">
    <citation type="journal article" date="2015" name="Nat. Genet.">
        <title>The genome and transcriptome of the zoonotic hookworm Ancylostoma ceylanicum identify infection-specific gene families.</title>
        <authorList>
            <person name="Schwarz E.M."/>
            <person name="Hu Y."/>
            <person name="Antoshechkin I."/>
            <person name="Miller M.M."/>
            <person name="Sternberg P.W."/>
            <person name="Aroian R.V."/>
        </authorList>
    </citation>
    <scope>NUCLEOTIDE SEQUENCE</scope>
    <source>
        <strain evidence="3">HY135</strain>
    </source>
</reference>
<dbReference type="PROSITE" id="PS50878">
    <property type="entry name" value="RT_POL"/>
    <property type="match status" value="1"/>
</dbReference>
<evidence type="ECO:0000313" key="2">
    <source>
        <dbReference type="EMBL" id="EYC38220.1"/>
    </source>
</evidence>
<dbReference type="EMBL" id="JARK01000332">
    <property type="protein sequence ID" value="EYC38220.1"/>
    <property type="molecule type" value="Genomic_DNA"/>
</dbReference>
<dbReference type="Pfam" id="PF00078">
    <property type="entry name" value="RVT_1"/>
    <property type="match status" value="1"/>
</dbReference>
<dbReference type="AlphaFoldDB" id="A0A016WF05"/>
<dbReference type="InterPro" id="IPR000477">
    <property type="entry name" value="RT_dom"/>
</dbReference>
<sequence length="318" mass="36268">MSRELDMAITQRHLDDETLYCPSSAQEFAKQYRQLNRVWVETAKSAGLNRATIIRLKSDHPVCPVLYVLTKTHKLSPVTLTSSDPRDFKVRPIISGVGGPTDRISWLLKFILAPLLKHVPAHLTNTNMFLERLRETRFNSECAIESFDVTSLYTNVSNKAALQAVSELLSEHHGSLTLYGFSIRQVMTLLDECSKCSIFRWSGHYYKQIRGLAMGQRLAPTLAIAFMSKVEQPILERKPLLYCRYIDDCCIVCPTQCELDTRFNLLNQQSPNIKFTRDKPEKEWLPFLNGYLFTMSRFMCPMGSGKQSGTENLAVKTS</sequence>
<proteinExistence type="predicted"/>
<protein>
    <recommendedName>
        <fullName evidence="1">Reverse transcriptase domain-containing protein</fullName>
    </recommendedName>
</protein>
<dbReference type="PANTHER" id="PTHR21301:SF10">
    <property type="entry name" value="REVERSE TRANSCRIPTASE DOMAIN-CONTAINING PROTEIN"/>
    <property type="match status" value="1"/>
</dbReference>
<keyword evidence="3" id="KW-1185">Reference proteome</keyword>
<accession>A0A016WF05</accession>
<dbReference type="OrthoDB" id="5859040at2759"/>
<feature type="domain" description="Reverse transcriptase" evidence="1">
    <location>
        <begin position="1"/>
        <end position="293"/>
    </location>
</feature>
<comment type="caution">
    <text evidence="2">The sequence shown here is derived from an EMBL/GenBank/DDBJ whole genome shotgun (WGS) entry which is preliminary data.</text>
</comment>
<dbReference type="InterPro" id="IPR043502">
    <property type="entry name" value="DNA/RNA_pol_sf"/>
</dbReference>
<dbReference type="PANTHER" id="PTHR21301">
    <property type="entry name" value="REVERSE TRANSCRIPTASE"/>
    <property type="match status" value="1"/>
</dbReference>
<name>A0A016WF05_9BILA</name>
<evidence type="ECO:0000313" key="3">
    <source>
        <dbReference type="Proteomes" id="UP000024635"/>
    </source>
</evidence>
<evidence type="ECO:0000259" key="1">
    <source>
        <dbReference type="PROSITE" id="PS50878"/>
    </source>
</evidence>